<dbReference type="EMBL" id="JACVVK020000076">
    <property type="protein sequence ID" value="KAK7495303.1"/>
    <property type="molecule type" value="Genomic_DNA"/>
</dbReference>
<protein>
    <submittedName>
        <fullName evidence="1">Uncharacterized protein</fullName>
    </submittedName>
</protein>
<keyword evidence="2" id="KW-1185">Reference proteome</keyword>
<evidence type="ECO:0000313" key="1">
    <source>
        <dbReference type="EMBL" id="KAK7495303.1"/>
    </source>
</evidence>
<name>A0ABD0L7Q2_9CAEN</name>
<proteinExistence type="predicted"/>
<accession>A0ABD0L7Q2</accession>
<reference evidence="1 2" key="1">
    <citation type="journal article" date="2023" name="Sci. Data">
        <title>Genome assembly of the Korean intertidal mud-creeper Batillaria attramentaria.</title>
        <authorList>
            <person name="Patra A.K."/>
            <person name="Ho P.T."/>
            <person name="Jun S."/>
            <person name="Lee S.J."/>
            <person name="Kim Y."/>
            <person name="Won Y.J."/>
        </authorList>
    </citation>
    <scope>NUCLEOTIDE SEQUENCE [LARGE SCALE GENOMIC DNA]</scope>
    <source>
        <strain evidence="1">Wonlab-2016</strain>
    </source>
</reference>
<sequence>MKQTLRSLRTARTCTHYGNESLRGVVRCRVHAPSITALAGRTARKPSGEQTLKYVLTKFMSEVNSLLLISGHFLYTCRLRLRLPIVMQMCKNMLLFEEDDNDMEMA</sequence>
<evidence type="ECO:0000313" key="2">
    <source>
        <dbReference type="Proteomes" id="UP001519460"/>
    </source>
</evidence>
<organism evidence="1 2">
    <name type="scientific">Batillaria attramentaria</name>
    <dbReference type="NCBI Taxonomy" id="370345"/>
    <lineage>
        <taxon>Eukaryota</taxon>
        <taxon>Metazoa</taxon>
        <taxon>Spiralia</taxon>
        <taxon>Lophotrochozoa</taxon>
        <taxon>Mollusca</taxon>
        <taxon>Gastropoda</taxon>
        <taxon>Caenogastropoda</taxon>
        <taxon>Sorbeoconcha</taxon>
        <taxon>Cerithioidea</taxon>
        <taxon>Batillariidae</taxon>
        <taxon>Batillaria</taxon>
    </lineage>
</organism>
<dbReference type="AlphaFoldDB" id="A0ABD0L7Q2"/>
<dbReference type="Proteomes" id="UP001519460">
    <property type="component" value="Unassembled WGS sequence"/>
</dbReference>
<gene>
    <name evidence="1" type="ORF">BaRGS_00013485</name>
</gene>
<comment type="caution">
    <text evidence="1">The sequence shown here is derived from an EMBL/GenBank/DDBJ whole genome shotgun (WGS) entry which is preliminary data.</text>
</comment>